<reference evidence="4" key="1">
    <citation type="journal article" date="2019" name="Int. J. Syst. Evol. Microbiol.">
        <title>The Global Catalogue of Microorganisms (GCM) 10K type strain sequencing project: providing services to taxonomists for standard genome sequencing and annotation.</title>
        <authorList>
            <consortium name="The Broad Institute Genomics Platform"/>
            <consortium name="The Broad Institute Genome Sequencing Center for Infectious Disease"/>
            <person name="Wu L."/>
            <person name="Ma J."/>
        </authorList>
    </citation>
    <scope>NUCLEOTIDE SEQUENCE [LARGE SCALE GENOMIC DNA]</scope>
    <source>
        <strain evidence="4">CGMCC 4.7144</strain>
    </source>
</reference>
<feature type="region of interest" description="Disordered" evidence="1">
    <location>
        <begin position="1"/>
        <end position="41"/>
    </location>
</feature>
<comment type="caution">
    <text evidence="3">The sequence shown here is derived from an EMBL/GenBank/DDBJ whole genome shotgun (WGS) entry which is preliminary data.</text>
</comment>
<organism evidence="3 4">
    <name type="scientific">Micromonospora vulcania</name>
    <dbReference type="NCBI Taxonomy" id="1441873"/>
    <lineage>
        <taxon>Bacteria</taxon>
        <taxon>Bacillati</taxon>
        <taxon>Actinomycetota</taxon>
        <taxon>Actinomycetes</taxon>
        <taxon>Micromonosporales</taxon>
        <taxon>Micromonosporaceae</taxon>
        <taxon>Micromonospora</taxon>
    </lineage>
</organism>
<evidence type="ECO:0000256" key="1">
    <source>
        <dbReference type="SAM" id="MobiDB-lite"/>
    </source>
</evidence>
<keyword evidence="4" id="KW-1185">Reference proteome</keyword>
<protein>
    <submittedName>
        <fullName evidence="3">DUF397 domain-containing protein</fullName>
    </submittedName>
</protein>
<proteinExistence type="predicted"/>
<accession>A0ABW1HCY7</accession>
<dbReference type="EMBL" id="JBHSQS010000029">
    <property type="protein sequence ID" value="MFC5927329.1"/>
    <property type="molecule type" value="Genomic_DNA"/>
</dbReference>
<evidence type="ECO:0000313" key="3">
    <source>
        <dbReference type="EMBL" id="MFC5927329.1"/>
    </source>
</evidence>
<dbReference type="InterPro" id="IPR007278">
    <property type="entry name" value="DUF397"/>
</dbReference>
<dbReference type="RefSeq" id="WP_377515751.1">
    <property type="nucleotide sequence ID" value="NZ_JBHSQS010000029.1"/>
</dbReference>
<evidence type="ECO:0000259" key="2">
    <source>
        <dbReference type="Pfam" id="PF04149"/>
    </source>
</evidence>
<dbReference type="Proteomes" id="UP001596226">
    <property type="component" value="Unassembled WGS sequence"/>
</dbReference>
<dbReference type="Pfam" id="PF04149">
    <property type="entry name" value="DUF397"/>
    <property type="match status" value="1"/>
</dbReference>
<name>A0ABW1HCY7_9ACTN</name>
<sequence>MAQVQPRRQQRRHLGRGSSLDTGAAVRESQDQQGPALSFTTGQWTGFVHGIRAASSTRQRRQSAG</sequence>
<evidence type="ECO:0000313" key="4">
    <source>
        <dbReference type="Proteomes" id="UP001596226"/>
    </source>
</evidence>
<feature type="domain" description="DUF397" evidence="2">
    <location>
        <begin position="24"/>
        <end position="52"/>
    </location>
</feature>
<feature type="compositionally biased region" description="Polar residues" evidence="1">
    <location>
        <begin position="31"/>
        <end position="41"/>
    </location>
</feature>
<gene>
    <name evidence="3" type="ORF">ACFQGL_28710</name>
</gene>